<comment type="caution">
    <text evidence="20">The sequence shown here is derived from an EMBL/GenBank/DDBJ whole genome shotgun (WGS) entry which is preliminary data.</text>
</comment>
<evidence type="ECO:0000256" key="16">
    <source>
        <dbReference type="ARBA" id="ARBA00047388"/>
    </source>
</evidence>
<dbReference type="InterPro" id="IPR022910">
    <property type="entry name" value="Thiol_diS_interchange_DbsD"/>
</dbReference>
<dbReference type="CDD" id="cd02953">
    <property type="entry name" value="DsbDgamma"/>
    <property type="match status" value="1"/>
</dbReference>
<evidence type="ECO:0000256" key="14">
    <source>
        <dbReference type="ARBA" id="ARBA00023157"/>
    </source>
</evidence>
<dbReference type="InterPro" id="IPR036929">
    <property type="entry name" value="DsbDN_sf"/>
</dbReference>
<keyword evidence="10 18" id="KW-1133">Transmembrane helix</keyword>
<evidence type="ECO:0000256" key="9">
    <source>
        <dbReference type="ARBA" id="ARBA00022982"/>
    </source>
</evidence>
<feature type="disulfide bond" description="Redox-active" evidence="18">
    <location>
        <begin position="517"/>
        <end position="520"/>
    </location>
</feature>
<reference evidence="20 21" key="1">
    <citation type="submission" date="2020-06" db="EMBL/GenBank/DDBJ databases">
        <title>Draft genome of Uliginosibacterium sp. IMCC34675.</title>
        <authorList>
            <person name="Song J."/>
        </authorList>
    </citation>
    <scope>NUCLEOTIDE SEQUENCE [LARGE SCALE GENOMIC DNA]</scope>
    <source>
        <strain evidence="20 21">IMCC34675</strain>
    </source>
</reference>
<feature type="domain" description="Thioredoxin" evidence="19">
    <location>
        <begin position="458"/>
        <end position="602"/>
    </location>
</feature>
<evidence type="ECO:0000313" key="21">
    <source>
        <dbReference type="Proteomes" id="UP000778523"/>
    </source>
</evidence>
<feature type="transmembrane region" description="Helical" evidence="18">
    <location>
        <begin position="409"/>
        <end position="427"/>
    </location>
</feature>
<keyword evidence="4 18" id="KW-1003">Cell membrane</keyword>
<proteinExistence type="inferred from homology"/>
<dbReference type="InterPro" id="IPR003834">
    <property type="entry name" value="Cyt_c_assmbl_TM_dom"/>
</dbReference>
<evidence type="ECO:0000256" key="11">
    <source>
        <dbReference type="ARBA" id="ARBA00023002"/>
    </source>
</evidence>
<feature type="transmembrane region" description="Helical" evidence="18">
    <location>
        <begin position="229"/>
        <end position="253"/>
    </location>
</feature>
<name>A0ABX2IQA7_9RHOO</name>
<dbReference type="Pfam" id="PF11412">
    <property type="entry name" value="DsbD_N"/>
    <property type="match status" value="1"/>
</dbReference>
<evidence type="ECO:0000256" key="5">
    <source>
        <dbReference type="ARBA" id="ARBA00022519"/>
    </source>
</evidence>
<gene>
    <name evidence="18 20" type="primary">dsbD</name>
    <name evidence="20" type="ORF">HJ583_017800</name>
</gene>
<comment type="similarity">
    <text evidence="2 18">Belongs to the thioredoxin family. DsbD subfamily.</text>
</comment>
<comment type="caution">
    <text evidence="18">Lacks conserved residue(s) required for the propagation of feature annotation.</text>
</comment>
<comment type="subcellular location">
    <subcellularLocation>
        <location evidence="1 18">Cell inner membrane</location>
        <topology evidence="1 18">Multi-pass membrane protein</topology>
    </subcellularLocation>
</comment>
<dbReference type="InterPro" id="IPR035671">
    <property type="entry name" value="DsbD_gamma"/>
</dbReference>
<comment type="catalytic activity">
    <reaction evidence="16 18">
        <text>[protein]-dithiol + NAD(+) = [protein]-disulfide + NADH + H(+)</text>
        <dbReference type="Rhea" id="RHEA:18749"/>
        <dbReference type="Rhea" id="RHEA-COMP:10593"/>
        <dbReference type="Rhea" id="RHEA-COMP:10594"/>
        <dbReference type="ChEBI" id="CHEBI:15378"/>
        <dbReference type="ChEBI" id="CHEBI:29950"/>
        <dbReference type="ChEBI" id="CHEBI:50058"/>
        <dbReference type="ChEBI" id="CHEBI:57540"/>
        <dbReference type="ChEBI" id="CHEBI:57945"/>
        <dbReference type="EC" id="1.8.1.8"/>
    </reaction>
</comment>
<evidence type="ECO:0000256" key="17">
    <source>
        <dbReference type="ARBA" id="ARBA00047804"/>
    </source>
</evidence>
<dbReference type="SUPFAM" id="SSF52833">
    <property type="entry name" value="Thioredoxin-like"/>
    <property type="match status" value="1"/>
</dbReference>
<evidence type="ECO:0000256" key="2">
    <source>
        <dbReference type="ARBA" id="ARBA00007241"/>
    </source>
</evidence>
<feature type="transmembrane region" description="Helical" evidence="18">
    <location>
        <begin position="312"/>
        <end position="338"/>
    </location>
</feature>
<dbReference type="InterPro" id="IPR017937">
    <property type="entry name" value="Thioredoxin_CS"/>
</dbReference>
<dbReference type="SUPFAM" id="SSF74863">
    <property type="entry name" value="Thiol:disulfide interchange protein DsbD, N-terminal domain (DsbD-alpha)"/>
    <property type="match status" value="1"/>
</dbReference>
<dbReference type="PROSITE" id="PS51352">
    <property type="entry name" value="THIOREDOXIN_2"/>
    <property type="match status" value="1"/>
</dbReference>
<sequence precursor="true">MKALFTLLLLCASLLGHAAQPEPLPPEQAYRLAASLLDERTIEVRFQIEPGYYLYQSKLGFALAGTPATLGKIALPPGLPHEDRFFGKQPVYREGVVFTLPLDQAVGEGAVLTVSHQGCADFGICYPPSEVPIELHPATMSQVSKASGASLLALETPPPGAQETASAAVSAPEEERISGLLDGGNLLLILASFFGFGLLLSFTPCVLPMVPIISGIIVGHGHKISHRRAFFLCSAYVLGMAATYAAAGVAAAFSGQLLSAWLQNVWVLGAFALLFVVLALAMFGVYELQVPARWQHKLSASAHHHGGSARQLAIMGAISALIVGPCVAAPLAGALLYIAKTHDALLGGLALFMLGLGMGAPLILVGVAARRFLPKPGAWMEGVKRFFGFLLLATALYLVAPVLPPLLPMLGWAALLLVGGIFLHALDSLPPDAKPLQRLFKALGILLLLAGAAIFIGALAGSRNPLQPLSGLSGCSTAAACENAAPRFERINSSAELDARIAASSRPVMLDFYADWCVSCKEMEQQTFADPAIAAQLAGFTLLQADVTANLPEHRELLKRFGLFGPPGTLFFAPAGKEVAGSRVIGFMAPERFGKILQNVKGQP</sequence>
<dbReference type="Pfam" id="PF02683">
    <property type="entry name" value="DsbD_TM"/>
    <property type="match status" value="1"/>
</dbReference>
<dbReference type="RefSeq" id="WP_170023174.1">
    <property type="nucleotide sequence ID" value="NZ_JABCSC020000006.1"/>
</dbReference>
<dbReference type="EC" id="1.8.1.8" evidence="18"/>
<evidence type="ECO:0000256" key="12">
    <source>
        <dbReference type="ARBA" id="ARBA00023027"/>
    </source>
</evidence>
<feature type="transmembrane region" description="Helical" evidence="18">
    <location>
        <begin position="265"/>
        <end position="286"/>
    </location>
</feature>
<feature type="transmembrane region" description="Helical" evidence="18">
    <location>
        <begin position="344"/>
        <end position="365"/>
    </location>
</feature>
<accession>A0ABX2IQA7</accession>
<keyword evidence="12 18" id="KW-0520">NAD</keyword>
<evidence type="ECO:0000256" key="18">
    <source>
        <dbReference type="HAMAP-Rule" id="MF_00399"/>
    </source>
</evidence>
<feature type="chain" id="PRO_5044926986" description="Thiol:disulfide interchange protein DsbD" evidence="18">
    <location>
        <begin position="19"/>
        <end position="604"/>
    </location>
</feature>
<keyword evidence="11 18" id="KW-0560">Oxidoreductase</keyword>
<dbReference type="InterPro" id="IPR036249">
    <property type="entry name" value="Thioredoxin-like_sf"/>
</dbReference>
<dbReference type="PROSITE" id="PS00194">
    <property type="entry name" value="THIOREDOXIN_1"/>
    <property type="match status" value="1"/>
</dbReference>
<keyword evidence="5 18" id="KW-0997">Cell inner membrane</keyword>
<dbReference type="InterPro" id="IPR013766">
    <property type="entry name" value="Thioredoxin_domain"/>
</dbReference>
<keyword evidence="21" id="KW-1185">Reference proteome</keyword>
<evidence type="ECO:0000256" key="1">
    <source>
        <dbReference type="ARBA" id="ARBA00004429"/>
    </source>
</evidence>
<dbReference type="PANTHER" id="PTHR32234">
    <property type="entry name" value="THIOL:DISULFIDE INTERCHANGE PROTEIN DSBD"/>
    <property type="match status" value="1"/>
</dbReference>
<dbReference type="NCBIfam" id="NF001419">
    <property type="entry name" value="PRK00293.1"/>
    <property type="match status" value="1"/>
</dbReference>
<feature type="transmembrane region" description="Helical" evidence="18">
    <location>
        <begin position="439"/>
        <end position="460"/>
    </location>
</feature>
<dbReference type="Gene3D" id="2.60.40.1250">
    <property type="entry name" value="Thiol:disulfide interchange protein DsbD, N-terminal domain"/>
    <property type="match status" value="1"/>
</dbReference>
<dbReference type="EMBL" id="JABCSC020000006">
    <property type="protein sequence ID" value="NSL56889.1"/>
    <property type="molecule type" value="Genomic_DNA"/>
</dbReference>
<feature type="transmembrane region" description="Helical" evidence="18">
    <location>
        <begin position="186"/>
        <end position="217"/>
    </location>
</feature>
<evidence type="ECO:0000256" key="6">
    <source>
        <dbReference type="ARBA" id="ARBA00022692"/>
    </source>
</evidence>
<keyword evidence="14 18" id="KW-1015">Disulfide bond</keyword>
<dbReference type="PANTHER" id="PTHR32234:SF0">
    <property type="entry name" value="THIOL:DISULFIDE INTERCHANGE PROTEIN DSBD"/>
    <property type="match status" value="1"/>
</dbReference>
<feature type="disulfide bond" description="Redox-active" evidence="18">
    <location>
        <begin position="119"/>
        <end position="125"/>
    </location>
</feature>
<organism evidence="20 21">
    <name type="scientific">Uliginosibacterium aquaticum</name>
    <dbReference type="NCBI Taxonomy" id="2731212"/>
    <lineage>
        <taxon>Bacteria</taxon>
        <taxon>Pseudomonadati</taxon>
        <taxon>Pseudomonadota</taxon>
        <taxon>Betaproteobacteria</taxon>
        <taxon>Rhodocyclales</taxon>
        <taxon>Zoogloeaceae</taxon>
        <taxon>Uliginosibacterium</taxon>
    </lineage>
</organism>
<keyword evidence="8 18" id="KW-0201">Cytochrome c-type biogenesis</keyword>
<evidence type="ECO:0000256" key="13">
    <source>
        <dbReference type="ARBA" id="ARBA00023136"/>
    </source>
</evidence>
<dbReference type="InterPro" id="IPR028250">
    <property type="entry name" value="DsbDN"/>
</dbReference>
<dbReference type="GO" id="GO:0047134">
    <property type="term" value="F:protein-disulfide reductase [NAD(P)H] activity"/>
    <property type="evidence" value="ECO:0007669"/>
    <property type="project" value="UniProtKB-EC"/>
</dbReference>
<feature type="signal peptide" evidence="18">
    <location>
        <begin position="1"/>
        <end position="18"/>
    </location>
</feature>
<dbReference type="Pfam" id="PF13899">
    <property type="entry name" value="Thioredoxin_7"/>
    <property type="match status" value="1"/>
</dbReference>
<evidence type="ECO:0000256" key="10">
    <source>
        <dbReference type="ARBA" id="ARBA00022989"/>
    </source>
</evidence>
<evidence type="ECO:0000313" key="20">
    <source>
        <dbReference type="EMBL" id="NSL56889.1"/>
    </source>
</evidence>
<evidence type="ECO:0000256" key="7">
    <source>
        <dbReference type="ARBA" id="ARBA00022729"/>
    </source>
</evidence>
<feature type="transmembrane region" description="Helical" evidence="18">
    <location>
        <begin position="386"/>
        <end position="403"/>
    </location>
</feature>
<evidence type="ECO:0000256" key="4">
    <source>
        <dbReference type="ARBA" id="ARBA00022475"/>
    </source>
</evidence>
<keyword evidence="7 18" id="KW-0732">Signal</keyword>
<keyword evidence="6 18" id="KW-0812">Transmembrane</keyword>
<keyword evidence="9 18" id="KW-0249">Electron transport</keyword>
<evidence type="ECO:0000256" key="15">
    <source>
        <dbReference type="ARBA" id="ARBA00023284"/>
    </source>
</evidence>
<comment type="catalytic activity">
    <reaction evidence="17 18">
        <text>[protein]-dithiol + NADP(+) = [protein]-disulfide + NADPH + H(+)</text>
        <dbReference type="Rhea" id="RHEA:18753"/>
        <dbReference type="Rhea" id="RHEA-COMP:10593"/>
        <dbReference type="Rhea" id="RHEA-COMP:10594"/>
        <dbReference type="ChEBI" id="CHEBI:15378"/>
        <dbReference type="ChEBI" id="CHEBI:29950"/>
        <dbReference type="ChEBI" id="CHEBI:50058"/>
        <dbReference type="ChEBI" id="CHEBI:57783"/>
        <dbReference type="ChEBI" id="CHEBI:58349"/>
        <dbReference type="EC" id="1.8.1.8"/>
    </reaction>
</comment>
<keyword evidence="3 18" id="KW-0813">Transport</keyword>
<protein>
    <recommendedName>
        <fullName evidence="18">Thiol:disulfide interchange protein DsbD</fullName>
        <ecNumber evidence="18">1.8.1.8</ecNumber>
    </recommendedName>
    <alternativeName>
        <fullName evidence="18">Protein-disulfide reductase</fullName>
        <shortName evidence="18">Disulfide reductase</shortName>
    </alternativeName>
</protein>
<keyword evidence="15 18" id="KW-0676">Redox-active center</keyword>
<keyword evidence="13 18" id="KW-0472">Membrane</keyword>
<dbReference type="Proteomes" id="UP000778523">
    <property type="component" value="Unassembled WGS sequence"/>
</dbReference>
<evidence type="ECO:0000259" key="19">
    <source>
        <dbReference type="PROSITE" id="PS51352"/>
    </source>
</evidence>
<comment type="function">
    <text evidence="18">Required to facilitate the formation of correct disulfide bonds in some periplasmic proteins and for the assembly of the periplasmic c-type cytochromes. Acts by transferring electrons from cytoplasmic thioredoxin to the periplasm. This transfer involves a cascade of disulfide bond formation and reduction steps.</text>
</comment>
<dbReference type="Gene3D" id="3.40.30.10">
    <property type="entry name" value="Glutaredoxin"/>
    <property type="match status" value="1"/>
</dbReference>
<evidence type="ECO:0000256" key="8">
    <source>
        <dbReference type="ARBA" id="ARBA00022748"/>
    </source>
</evidence>
<evidence type="ECO:0000256" key="3">
    <source>
        <dbReference type="ARBA" id="ARBA00022448"/>
    </source>
</evidence>
<dbReference type="HAMAP" id="MF_00399">
    <property type="entry name" value="DbsD"/>
    <property type="match status" value="1"/>
</dbReference>